<evidence type="ECO:0000256" key="7">
    <source>
        <dbReference type="ARBA" id="ARBA00023125"/>
    </source>
</evidence>
<dbReference type="SMART" id="SM00490">
    <property type="entry name" value="HELICc"/>
    <property type="match status" value="1"/>
</dbReference>
<proteinExistence type="inferred from homology"/>
<protein>
    <recommendedName>
        <fullName evidence="9">Transcription-repair-coupling factor</fullName>
        <shortName evidence="9">TRCF</shortName>
        <ecNumber evidence="9">3.6.4.-</ecNumber>
    </recommendedName>
</protein>
<dbReference type="InterPro" id="IPR001650">
    <property type="entry name" value="Helicase_C-like"/>
</dbReference>
<evidence type="ECO:0000256" key="2">
    <source>
        <dbReference type="ARBA" id="ARBA00022741"/>
    </source>
</evidence>
<dbReference type="InterPro" id="IPR004576">
    <property type="entry name" value="Mfd"/>
</dbReference>
<evidence type="ECO:0000256" key="1">
    <source>
        <dbReference type="ARBA" id="ARBA00022490"/>
    </source>
</evidence>
<accession>A0ABW4TW42</accession>
<keyword evidence="2 9" id="KW-0547">Nucleotide-binding</keyword>
<evidence type="ECO:0000256" key="9">
    <source>
        <dbReference type="HAMAP-Rule" id="MF_00969"/>
    </source>
</evidence>
<dbReference type="InterPro" id="IPR041471">
    <property type="entry name" value="UvrB_inter"/>
</dbReference>
<dbReference type="SMART" id="SM01058">
    <property type="entry name" value="CarD_TRCF"/>
    <property type="match status" value="1"/>
</dbReference>
<comment type="similarity">
    <text evidence="9">In the N-terminal section; belongs to the UvrB family.</text>
</comment>
<dbReference type="Gene3D" id="3.40.50.300">
    <property type="entry name" value="P-loop containing nucleotide triphosphate hydrolases"/>
    <property type="match status" value="2"/>
</dbReference>
<comment type="function">
    <text evidence="9">Couples transcription and DNA repair by recognizing RNA polymerase (RNAP) stalled at DNA lesions. Mediates ATP-dependent release of RNAP and its truncated transcript from the DNA, and recruitment of nucleotide excision repair machinery to the damaged site.</text>
</comment>
<organism evidence="12 13">
    <name type="scientific">Sphingomonas arantia</name>
    <dbReference type="NCBI Taxonomy" id="1460676"/>
    <lineage>
        <taxon>Bacteria</taxon>
        <taxon>Pseudomonadati</taxon>
        <taxon>Pseudomonadota</taxon>
        <taxon>Alphaproteobacteria</taxon>
        <taxon>Sphingomonadales</taxon>
        <taxon>Sphingomonadaceae</taxon>
        <taxon>Sphingomonas</taxon>
    </lineage>
</organism>
<reference evidence="13" key="1">
    <citation type="journal article" date="2019" name="Int. J. Syst. Evol. Microbiol.">
        <title>The Global Catalogue of Microorganisms (GCM) 10K type strain sequencing project: providing services to taxonomists for standard genome sequencing and annotation.</title>
        <authorList>
            <consortium name="The Broad Institute Genomics Platform"/>
            <consortium name="The Broad Institute Genome Sequencing Center for Infectious Disease"/>
            <person name="Wu L."/>
            <person name="Ma J."/>
        </authorList>
    </citation>
    <scope>NUCLEOTIDE SEQUENCE [LARGE SCALE GENOMIC DNA]</scope>
    <source>
        <strain evidence="13">CGMCC 1.12702</strain>
    </source>
</reference>
<keyword evidence="3 9" id="KW-0227">DNA damage</keyword>
<keyword evidence="1 9" id="KW-0963">Cytoplasm</keyword>
<keyword evidence="7 9" id="KW-0238">DNA-binding</keyword>
<evidence type="ECO:0000256" key="8">
    <source>
        <dbReference type="ARBA" id="ARBA00023204"/>
    </source>
</evidence>
<dbReference type="RefSeq" id="WP_380929283.1">
    <property type="nucleotide sequence ID" value="NZ_JBHUGS010000002.1"/>
</dbReference>
<dbReference type="Pfam" id="PF03461">
    <property type="entry name" value="TRCF"/>
    <property type="match status" value="1"/>
</dbReference>
<dbReference type="PANTHER" id="PTHR47964">
    <property type="entry name" value="ATP-DEPENDENT DNA HELICASE HOMOLOG RECG, CHLOROPLASTIC"/>
    <property type="match status" value="1"/>
</dbReference>
<dbReference type="PROSITE" id="PS51192">
    <property type="entry name" value="HELICASE_ATP_BIND_1"/>
    <property type="match status" value="1"/>
</dbReference>
<dbReference type="SMART" id="SM00982">
    <property type="entry name" value="TRCF"/>
    <property type="match status" value="1"/>
</dbReference>
<dbReference type="InterPro" id="IPR003711">
    <property type="entry name" value="CarD-like/TRCF_RID"/>
</dbReference>
<evidence type="ECO:0000256" key="5">
    <source>
        <dbReference type="ARBA" id="ARBA00022806"/>
    </source>
</evidence>
<dbReference type="Gene3D" id="3.90.1150.50">
    <property type="entry name" value="Transcription-repair-coupling factor, D7 domain"/>
    <property type="match status" value="1"/>
</dbReference>
<dbReference type="Proteomes" id="UP001597400">
    <property type="component" value="Unassembled WGS sequence"/>
</dbReference>
<dbReference type="InterPro" id="IPR014001">
    <property type="entry name" value="Helicase_ATP-bd"/>
</dbReference>
<dbReference type="PANTHER" id="PTHR47964:SF1">
    <property type="entry name" value="ATP-DEPENDENT DNA HELICASE HOMOLOG RECG, CHLOROPLASTIC"/>
    <property type="match status" value="1"/>
</dbReference>
<evidence type="ECO:0000256" key="4">
    <source>
        <dbReference type="ARBA" id="ARBA00022801"/>
    </source>
</evidence>
<dbReference type="Gene3D" id="3.40.50.11180">
    <property type="match status" value="1"/>
</dbReference>
<feature type="domain" description="Helicase C-terminal" evidence="11">
    <location>
        <begin position="730"/>
        <end position="885"/>
    </location>
</feature>
<comment type="caution">
    <text evidence="12">The sequence shown here is derived from an EMBL/GenBank/DDBJ whole genome shotgun (WGS) entry which is preliminary data.</text>
</comment>
<feature type="domain" description="Helicase ATP-binding" evidence="10">
    <location>
        <begin position="549"/>
        <end position="710"/>
    </location>
</feature>
<dbReference type="PROSITE" id="PS51194">
    <property type="entry name" value="HELICASE_CTER"/>
    <property type="match status" value="1"/>
</dbReference>
<comment type="similarity">
    <text evidence="9">In the C-terminal section; belongs to the helicase family. RecG subfamily.</text>
</comment>
<dbReference type="Pfam" id="PF00271">
    <property type="entry name" value="Helicase_C"/>
    <property type="match status" value="1"/>
</dbReference>
<evidence type="ECO:0000256" key="3">
    <source>
        <dbReference type="ARBA" id="ARBA00022763"/>
    </source>
</evidence>
<dbReference type="EMBL" id="JBHUGS010000002">
    <property type="protein sequence ID" value="MFD1950927.1"/>
    <property type="molecule type" value="Genomic_DNA"/>
</dbReference>
<dbReference type="SUPFAM" id="SSF143517">
    <property type="entry name" value="TRCF domain-like"/>
    <property type="match status" value="1"/>
</dbReference>
<keyword evidence="6 9" id="KW-0067">ATP-binding</keyword>
<dbReference type="EC" id="3.6.4.-" evidence="9"/>
<dbReference type="InterPro" id="IPR011545">
    <property type="entry name" value="DEAD/DEAH_box_helicase_dom"/>
</dbReference>
<dbReference type="SUPFAM" id="SSF141259">
    <property type="entry name" value="CarD-like"/>
    <property type="match status" value="1"/>
</dbReference>
<dbReference type="SUPFAM" id="SSF52540">
    <property type="entry name" value="P-loop containing nucleoside triphosphate hydrolases"/>
    <property type="match status" value="3"/>
</dbReference>
<evidence type="ECO:0000313" key="13">
    <source>
        <dbReference type="Proteomes" id="UP001597400"/>
    </source>
</evidence>
<dbReference type="InterPro" id="IPR005118">
    <property type="entry name" value="TRCF_C"/>
</dbReference>
<dbReference type="Gene3D" id="3.30.2060.10">
    <property type="entry name" value="Penicillin-binding protein 1b domain"/>
    <property type="match status" value="1"/>
</dbReference>
<sequence length="1065" mass="113542">MATIAEARADEERAGDARVGATGPTAVRIVEAAQEAGDVVVLCGTEQRAERIAQLVAGLTDTHDVRYLPSIDTLPGDGIAASPAVAGRRNAILRALGETDRRAVILILTAEAATRRIAPPASFMVPPLTLACGDAIDMVATEAALVERGYLADDRVDEAAEYAVRGVLDLFPAAADGPVRIEQAEGVITAIHRYDPITQRSSDALDRIAVDPAIEPSAPRGSVSVFEHLDRPLVLADPDVPRHRERYIELIGDATRTRIANRRAGAIPTFLDDRAWAAALADLPRGDIAAGNEAPALRFVEKSQPARALKKAVLDAQAARRQVVLLGGARDLRFLSRRIAKLTSAVPVPVATWQNVAALPPKSLALLEVQSERGWSDDRLLVITAADILGGRAGDAMGAAAIDPLAFHTTVLRIGDAVLHEDHGIGIVRGLEAVDVGDTRQDALRLGYAKGGDRLVPAIELDRVWRYGADEGGVAPDTLTGESWLKRRVEIDTAIAHTARGLIALAEVKAAKRVDPLDYDAARYERFAGRFAFTETPDQARAIAAVRDDLASGRPMDRLVIGDVGYGKTEVALRAAAMVAMSGRQVAVVAPTTVLVRQHLQGFRKRFEGLGVRIESLSRLSTPAEAKAVKAGLADGSIDIVIGTSAVASKTVRLAKLGLIVIDEEQRFGAADKEKLRTICDSCHLLTLTATPIPRTLQSALVGIQQLSIIATPPARRQPTRTTIGAFDPAIIRIALLRENMRGGQSFVVAPRIEDLDGLAETLRGLVPELTVVQAHGKLPAAEIDQVMVAFGEGDGAILLATNIIEAGLDVPRANTMIVWRTDRFGLSQIHQLRGRVGRSTRRGRILLTTEPGATVGEATLKRLRTIAAHDRLGAGFEISARDLDMRGAGDLLGEAQAGHVRLIGVDLYQHLLTGALRTAAGETVDLWTPELALGIDCHLPASWIAEPELRLDIHARLARATSVDAIDALTDEVEDRFGTPPEDARRTFAIGRIRQLARTACVARIDAGPAAIALTPRRDFAADAKAAGLVAKGDRLLAKIATTDADARVAAVMALLETLIPDEG</sequence>
<dbReference type="Pfam" id="PF00270">
    <property type="entry name" value="DEAD"/>
    <property type="match status" value="1"/>
</dbReference>
<dbReference type="Pfam" id="PF17757">
    <property type="entry name" value="UvrB_inter"/>
    <property type="match status" value="1"/>
</dbReference>
<keyword evidence="8 9" id="KW-0234">DNA repair</keyword>
<dbReference type="InterPro" id="IPR036101">
    <property type="entry name" value="CarD-like/TRCF_RID_sf"/>
</dbReference>
<dbReference type="Gene3D" id="2.40.10.170">
    <property type="match status" value="1"/>
</dbReference>
<keyword evidence="4 9" id="KW-0378">Hydrolase</keyword>
<dbReference type="InterPro" id="IPR047112">
    <property type="entry name" value="RecG/Mfd"/>
</dbReference>
<dbReference type="SMART" id="SM00487">
    <property type="entry name" value="DEXDc"/>
    <property type="match status" value="1"/>
</dbReference>
<evidence type="ECO:0000259" key="10">
    <source>
        <dbReference type="PROSITE" id="PS51192"/>
    </source>
</evidence>
<evidence type="ECO:0000259" key="11">
    <source>
        <dbReference type="PROSITE" id="PS51194"/>
    </source>
</evidence>
<name>A0ABW4TW42_9SPHN</name>
<dbReference type="InterPro" id="IPR037235">
    <property type="entry name" value="TRCF-like_C_D7"/>
</dbReference>
<keyword evidence="5 12" id="KW-0347">Helicase</keyword>
<comment type="subcellular location">
    <subcellularLocation>
        <location evidence="9">Cytoplasm</location>
    </subcellularLocation>
</comment>
<dbReference type="Pfam" id="PF02559">
    <property type="entry name" value="CarD_TRCF_RID"/>
    <property type="match status" value="1"/>
</dbReference>
<evidence type="ECO:0000256" key="6">
    <source>
        <dbReference type="ARBA" id="ARBA00022840"/>
    </source>
</evidence>
<dbReference type="CDD" id="cd17991">
    <property type="entry name" value="DEXHc_TRCF"/>
    <property type="match status" value="1"/>
</dbReference>
<keyword evidence="13" id="KW-1185">Reference proteome</keyword>
<dbReference type="GO" id="GO:0004386">
    <property type="term" value="F:helicase activity"/>
    <property type="evidence" value="ECO:0007669"/>
    <property type="project" value="UniProtKB-KW"/>
</dbReference>
<gene>
    <name evidence="9" type="primary">mfd</name>
    <name evidence="12" type="ORF">ACFSGX_09130</name>
</gene>
<evidence type="ECO:0000313" key="12">
    <source>
        <dbReference type="EMBL" id="MFD1950927.1"/>
    </source>
</evidence>
<dbReference type="InterPro" id="IPR027417">
    <property type="entry name" value="P-loop_NTPase"/>
</dbReference>
<dbReference type="HAMAP" id="MF_00969">
    <property type="entry name" value="TRCF"/>
    <property type="match status" value="1"/>
</dbReference>